<reference evidence="1" key="1">
    <citation type="journal article" date="2023" name="Plant J.">
        <title>Genome sequences and population genomics provide insights into the demographic history, inbreeding, and mutation load of two 'living fossil' tree species of Dipteronia.</title>
        <authorList>
            <person name="Feng Y."/>
            <person name="Comes H.P."/>
            <person name="Chen J."/>
            <person name="Zhu S."/>
            <person name="Lu R."/>
            <person name="Zhang X."/>
            <person name="Li P."/>
            <person name="Qiu J."/>
            <person name="Olsen K.M."/>
            <person name="Qiu Y."/>
        </authorList>
    </citation>
    <scope>NUCLEOTIDE SEQUENCE</scope>
    <source>
        <strain evidence="1">NBL</strain>
    </source>
</reference>
<gene>
    <name evidence="1" type="ORF">Dsin_002274</name>
</gene>
<comment type="caution">
    <text evidence="1">The sequence shown here is derived from an EMBL/GenBank/DDBJ whole genome shotgun (WGS) entry which is preliminary data.</text>
</comment>
<dbReference type="AlphaFoldDB" id="A0AAE0EJ43"/>
<name>A0AAE0EJ43_9ROSI</name>
<organism evidence="1 2">
    <name type="scientific">Dipteronia sinensis</name>
    <dbReference type="NCBI Taxonomy" id="43782"/>
    <lineage>
        <taxon>Eukaryota</taxon>
        <taxon>Viridiplantae</taxon>
        <taxon>Streptophyta</taxon>
        <taxon>Embryophyta</taxon>
        <taxon>Tracheophyta</taxon>
        <taxon>Spermatophyta</taxon>
        <taxon>Magnoliopsida</taxon>
        <taxon>eudicotyledons</taxon>
        <taxon>Gunneridae</taxon>
        <taxon>Pentapetalae</taxon>
        <taxon>rosids</taxon>
        <taxon>malvids</taxon>
        <taxon>Sapindales</taxon>
        <taxon>Sapindaceae</taxon>
        <taxon>Hippocastanoideae</taxon>
        <taxon>Acereae</taxon>
        <taxon>Dipteronia</taxon>
    </lineage>
</organism>
<accession>A0AAE0EJ43</accession>
<evidence type="ECO:0000313" key="1">
    <source>
        <dbReference type="EMBL" id="KAK3230393.1"/>
    </source>
</evidence>
<keyword evidence="2" id="KW-1185">Reference proteome</keyword>
<protein>
    <recommendedName>
        <fullName evidence="3">FAR1 domain-containing protein</fullName>
    </recommendedName>
</protein>
<dbReference type="EMBL" id="JANJYJ010000001">
    <property type="protein sequence ID" value="KAK3230393.1"/>
    <property type="molecule type" value="Genomic_DNA"/>
</dbReference>
<proteinExistence type="predicted"/>
<evidence type="ECO:0008006" key="3">
    <source>
        <dbReference type="Google" id="ProtNLM"/>
    </source>
</evidence>
<dbReference type="Proteomes" id="UP001281410">
    <property type="component" value="Unassembled WGS sequence"/>
</dbReference>
<evidence type="ECO:0000313" key="2">
    <source>
        <dbReference type="Proteomes" id="UP001281410"/>
    </source>
</evidence>
<sequence>MDNTNSKLGQGCRQDRVGCKARFAISLDCDMNKYNVRAFEDTHCHKLATFCEVAWVRFHRNIDDKNFSQIDAMGKSCVRPCLAYEYMVEQNGATTKFDSQRKTCST</sequence>